<protein>
    <submittedName>
        <fullName evidence="6">LysR family transcriptional regulator</fullName>
    </submittedName>
</protein>
<dbReference type="GO" id="GO:0005829">
    <property type="term" value="C:cytosol"/>
    <property type="evidence" value="ECO:0007669"/>
    <property type="project" value="TreeGrafter"/>
</dbReference>
<feature type="domain" description="HTH lysR-type" evidence="5">
    <location>
        <begin position="2"/>
        <end position="59"/>
    </location>
</feature>
<sequence length="298" mass="33889">MMNLNHLETFHYFCKFLSMSRTADQLHVSQPAVSQQLRIFQTECGVQLFYRDCQTYKLTETGEALFLISKRVFARVEQMEELLEKARLTTADTLRIGSTKAYARIVMPELISRFKEKYPKIRVCLSEGNSADLINRVRVGKEDLVVVARTDYGSELHSCPFGRAEFVLVARPDHPLAKKGTVSIKCLNGEPMIMREQGSGSRNAILKRLGRHGVTPSVLMESESLSFILAYMKRQNSVSFLLSHEIKDELARGILKQISLEEGTIVFDSDIVLRRNENISVPTGYFLEILKKYGESNL</sequence>
<dbReference type="PROSITE" id="PS50931">
    <property type="entry name" value="HTH_LYSR"/>
    <property type="match status" value="1"/>
</dbReference>
<dbReference type="SUPFAM" id="SSF53850">
    <property type="entry name" value="Periplasmic binding protein-like II"/>
    <property type="match status" value="1"/>
</dbReference>
<dbReference type="CDD" id="cd05466">
    <property type="entry name" value="PBP2_LTTR_substrate"/>
    <property type="match status" value="1"/>
</dbReference>
<dbReference type="Proteomes" id="UP000807825">
    <property type="component" value="Unassembled WGS sequence"/>
</dbReference>
<evidence type="ECO:0000313" key="7">
    <source>
        <dbReference type="Proteomes" id="UP000807825"/>
    </source>
</evidence>
<evidence type="ECO:0000259" key="5">
    <source>
        <dbReference type="PROSITE" id="PS50931"/>
    </source>
</evidence>
<dbReference type="Pfam" id="PF00126">
    <property type="entry name" value="HTH_1"/>
    <property type="match status" value="1"/>
</dbReference>
<dbReference type="PRINTS" id="PR00039">
    <property type="entry name" value="HTHLYSR"/>
</dbReference>
<dbReference type="InterPro" id="IPR000847">
    <property type="entry name" value="LysR_HTH_N"/>
</dbReference>
<evidence type="ECO:0000256" key="2">
    <source>
        <dbReference type="ARBA" id="ARBA00023015"/>
    </source>
</evidence>
<reference evidence="6" key="1">
    <citation type="submission" date="2020-07" db="EMBL/GenBank/DDBJ databases">
        <title>Huge and variable diversity of episymbiotic CPR bacteria and DPANN archaea in groundwater ecosystems.</title>
        <authorList>
            <person name="He C.Y."/>
            <person name="Keren R."/>
            <person name="Whittaker M."/>
            <person name="Farag I.F."/>
            <person name="Doudna J."/>
            <person name="Cate J.H.D."/>
            <person name="Banfield J.F."/>
        </authorList>
    </citation>
    <scope>NUCLEOTIDE SEQUENCE</scope>
    <source>
        <strain evidence="6">NC_groundwater_1664_Pr3_B-0.1um_52_9</strain>
    </source>
</reference>
<keyword evidence="3" id="KW-0238">DNA-binding</keyword>
<evidence type="ECO:0000313" key="6">
    <source>
        <dbReference type="EMBL" id="MBI5252728.1"/>
    </source>
</evidence>
<dbReference type="PANTHER" id="PTHR30419:SF8">
    <property type="entry name" value="NITROGEN ASSIMILATION TRANSCRIPTIONAL ACTIVATOR-RELATED"/>
    <property type="match status" value="1"/>
</dbReference>
<keyword evidence="2" id="KW-0805">Transcription regulation</keyword>
<evidence type="ECO:0000256" key="3">
    <source>
        <dbReference type="ARBA" id="ARBA00023125"/>
    </source>
</evidence>
<dbReference type="Gene3D" id="3.40.190.290">
    <property type="match status" value="1"/>
</dbReference>
<proteinExistence type="inferred from homology"/>
<name>A0A9D6V6F3_9BACT</name>
<gene>
    <name evidence="6" type="ORF">HY912_24800</name>
</gene>
<dbReference type="InterPro" id="IPR036390">
    <property type="entry name" value="WH_DNA-bd_sf"/>
</dbReference>
<dbReference type="PANTHER" id="PTHR30419">
    <property type="entry name" value="HTH-TYPE TRANSCRIPTIONAL REGULATOR YBHD"/>
    <property type="match status" value="1"/>
</dbReference>
<dbReference type="GO" id="GO:0003677">
    <property type="term" value="F:DNA binding"/>
    <property type="evidence" value="ECO:0007669"/>
    <property type="project" value="UniProtKB-KW"/>
</dbReference>
<dbReference type="GO" id="GO:0003700">
    <property type="term" value="F:DNA-binding transcription factor activity"/>
    <property type="evidence" value="ECO:0007669"/>
    <property type="project" value="InterPro"/>
</dbReference>
<dbReference type="EMBL" id="JACRDE010000644">
    <property type="protein sequence ID" value="MBI5252728.1"/>
    <property type="molecule type" value="Genomic_DNA"/>
</dbReference>
<dbReference type="Gene3D" id="1.10.10.10">
    <property type="entry name" value="Winged helix-like DNA-binding domain superfamily/Winged helix DNA-binding domain"/>
    <property type="match status" value="1"/>
</dbReference>
<dbReference type="SUPFAM" id="SSF46785">
    <property type="entry name" value="Winged helix' DNA-binding domain"/>
    <property type="match status" value="1"/>
</dbReference>
<comment type="caution">
    <text evidence="6">The sequence shown here is derived from an EMBL/GenBank/DDBJ whole genome shotgun (WGS) entry which is preliminary data.</text>
</comment>
<dbReference type="AlphaFoldDB" id="A0A9D6V6F3"/>
<accession>A0A9D6V6F3</accession>
<dbReference type="Pfam" id="PF03466">
    <property type="entry name" value="LysR_substrate"/>
    <property type="match status" value="1"/>
</dbReference>
<dbReference type="InterPro" id="IPR050950">
    <property type="entry name" value="HTH-type_LysR_regulators"/>
</dbReference>
<comment type="similarity">
    <text evidence="1">Belongs to the LysR transcriptional regulatory family.</text>
</comment>
<keyword evidence="4" id="KW-0804">Transcription</keyword>
<dbReference type="InterPro" id="IPR036388">
    <property type="entry name" value="WH-like_DNA-bd_sf"/>
</dbReference>
<evidence type="ECO:0000256" key="4">
    <source>
        <dbReference type="ARBA" id="ARBA00023163"/>
    </source>
</evidence>
<evidence type="ECO:0000256" key="1">
    <source>
        <dbReference type="ARBA" id="ARBA00009437"/>
    </source>
</evidence>
<dbReference type="InterPro" id="IPR005119">
    <property type="entry name" value="LysR_subst-bd"/>
</dbReference>
<organism evidence="6 7">
    <name type="scientific">Desulfomonile tiedjei</name>
    <dbReference type="NCBI Taxonomy" id="2358"/>
    <lineage>
        <taxon>Bacteria</taxon>
        <taxon>Pseudomonadati</taxon>
        <taxon>Thermodesulfobacteriota</taxon>
        <taxon>Desulfomonilia</taxon>
        <taxon>Desulfomonilales</taxon>
        <taxon>Desulfomonilaceae</taxon>
        <taxon>Desulfomonile</taxon>
    </lineage>
</organism>